<gene>
    <name evidence="2 3" type="primary">bioD</name>
    <name evidence="3" type="ORF">SR858_26685</name>
</gene>
<feature type="binding site" evidence="2">
    <location>
        <begin position="226"/>
        <end position="227"/>
    </location>
    <ligand>
        <name>ATP</name>
        <dbReference type="ChEBI" id="CHEBI:30616"/>
    </ligand>
</feature>
<feature type="binding site" evidence="2">
    <location>
        <begin position="166"/>
        <end position="169"/>
    </location>
    <ligand>
        <name>ATP</name>
        <dbReference type="ChEBI" id="CHEBI:30616"/>
    </ligand>
</feature>
<dbReference type="GO" id="GO:0004141">
    <property type="term" value="F:dethiobiotin synthase activity"/>
    <property type="evidence" value="ECO:0007669"/>
    <property type="project" value="UniProtKB-EC"/>
</dbReference>
<feature type="binding site" evidence="2">
    <location>
        <begin position="255"/>
        <end position="257"/>
    </location>
    <ligand>
        <name>ATP</name>
        <dbReference type="ChEBI" id="CHEBI:30616"/>
    </ligand>
</feature>
<feature type="binding site" evidence="2">
    <location>
        <position position="166"/>
    </location>
    <ligand>
        <name>Mg(2+)</name>
        <dbReference type="ChEBI" id="CHEBI:18420"/>
    </ligand>
</feature>
<dbReference type="NCBIfam" id="TIGR00347">
    <property type="entry name" value="bioD"/>
    <property type="match status" value="1"/>
</dbReference>
<keyword evidence="2 3" id="KW-0436">Ligase</keyword>
<comment type="subunit">
    <text evidence="2">Homodimer.</text>
</comment>
<keyword evidence="2" id="KW-0460">Magnesium</keyword>
<dbReference type="HAMAP" id="MF_00336">
    <property type="entry name" value="BioD"/>
    <property type="match status" value="1"/>
</dbReference>
<name>A0ABZ0XZG3_9BURK</name>
<dbReference type="CDD" id="cd03109">
    <property type="entry name" value="DTBS"/>
    <property type="match status" value="1"/>
</dbReference>
<dbReference type="Gene3D" id="3.40.50.300">
    <property type="entry name" value="P-loop containing nucleotide triphosphate hydrolases"/>
    <property type="match status" value="1"/>
</dbReference>
<protein>
    <recommendedName>
        <fullName evidence="2">ATP-dependent dethiobiotin synthetase BioD</fullName>
        <ecNumber evidence="2">6.3.3.3</ecNumber>
    </recommendedName>
    <alternativeName>
        <fullName evidence="2">DTB synthetase</fullName>
        <shortName evidence="2">DTBS</shortName>
    </alternativeName>
    <alternativeName>
        <fullName evidence="2">Dethiobiotin synthase</fullName>
    </alternativeName>
</protein>
<comment type="subcellular location">
    <subcellularLocation>
        <location evidence="2">Cytoplasm</location>
    </subcellularLocation>
</comment>
<keyword evidence="2" id="KW-0067">ATP-binding</keyword>
<dbReference type="EC" id="6.3.3.3" evidence="2"/>
<keyword evidence="1 2" id="KW-0093">Biotin biosynthesis</keyword>
<sequence length="283" mass="29294">MNLDAPLIVDTPPADAEVTGEVVLDLEADATDEANAQTAASAAVAAAALPPRFSCFVTGTDTEIGKTLISSAMLHALVQAGVRACGMKPVAAGAELRDGVWHNDDCDQLAAAGNVHLLPSITTPFLLREPAAPHIAAALEGVEISPVPILAAYVEINAASDAVVVEGVGGFRVPLNDEFDTADLTEQLDLPVVLVVGLRLGCISHALLTVEAIAARGLVLAGWVANETQADMAFADDNIAALAQRIDAPLLGRVPRLEQATAQAAAAYLDFTMLPDWPAQKNT</sequence>
<dbReference type="PANTHER" id="PTHR43210:SF5">
    <property type="entry name" value="DETHIOBIOTIN SYNTHETASE"/>
    <property type="match status" value="1"/>
</dbReference>
<evidence type="ECO:0000313" key="3">
    <source>
        <dbReference type="EMBL" id="WQH04582.1"/>
    </source>
</evidence>
<dbReference type="Pfam" id="PF13500">
    <property type="entry name" value="AAA_26"/>
    <property type="match status" value="1"/>
</dbReference>
<keyword evidence="2" id="KW-0547">Nucleotide-binding</keyword>
<keyword evidence="4" id="KW-1185">Reference proteome</keyword>
<feature type="binding site" evidence="2">
    <location>
        <begin position="63"/>
        <end position="68"/>
    </location>
    <ligand>
        <name>ATP</name>
        <dbReference type="ChEBI" id="CHEBI:30616"/>
    </ligand>
</feature>
<comment type="similarity">
    <text evidence="2">Belongs to the dethiobiotin synthetase family.</text>
</comment>
<dbReference type="PANTHER" id="PTHR43210">
    <property type="entry name" value="DETHIOBIOTIN SYNTHETASE"/>
    <property type="match status" value="1"/>
</dbReference>
<dbReference type="Proteomes" id="UP001326110">
    <property type="component" value="Chromosome"/>
</dbReference>
<evidence type="ECO:0000313" key="4">
    <source>
        <dbReference type="Proteomes" id="UP001326110"/>
    </source>
</evidence>
<dbReference type="InterPro" id="IPR004472">
    <property type="entry name" value="DTB_synth_BioD"/>
</dbReference>
<evidence type="ECO:0000256" key="1">
    <source>
        <dbReference type="ARBA" id="ARBA00022756"/>
    </source>
</evidence>
<feature type="binding site" evidence="2">
    <location>
        <position position="105"/>
    </location>
    <ligand>
        <name>Mg(2+)</name>
        <dbReference type="ChEBI" id="CHEBI:18420"/>
    </ligand>
</feature>
<comment type="function">
    <text evidence="2">Catalyzes a mechanistically unusual reaction, the ATP-dependent insertion of CO2 between the N7 and N8 nitrogen atoms of 7,8-diaminopelargonic acid (DAPA, also called 7,8-diammoniononanoate) to form a ureido ring.</text>
</comment>
<keyword evidence="2" id="KW-0963">Cytoplasm</keyword>
<feature type="active site" evidence="2">
    <location>
        <position position="88"/>
    </location>
</feature>
<feature type="binding site" evidence="2">
    <location>
        <position position="105"/>
    </location>
    <ligand>
        <name>ATP</name>
        <dbReference type="ChEBI" id="CHEBI:30616"/>
    </ligand>
</feature>
<dbReference type="SUPFAM" id="SSF52540">
    <property type="entry name" value="P-loop containing nucleoside triphosphate hydrolases"/>
    <property type="match status" value="1"/>
</dbReference>
<evidence type="ECO:0000256" key="2">
    <source>
        <dbReference type="HAMAP-Rule" id="MF_00336"/>
    </source>
</evidence>
<accession>A0ABZ0XZG3</accession>
<comment type="pathway">
    <text evidence="2">Cofactor biosynthesis; biotin biosynthesis; biotin from 7,8-diaminononanoate: step 1/2.</text>
</comment>
<feature type="binding site" evidence="2">
    <location>
        <position position="67"/>
    </location>
    <ligand>
        <name>Mg(2+)</name>
        <dbReference type="ChEBI" id="CHEBI:18420"/>
    </ligand>
</feature>
<reference evidence="3 4" key="1">
    <citation type="submission" date="2023-11" db="EMBL/GenBank/DDBJ databases">
        <title>MicrobeMod: A computational toolkit for identifying prokaryotic methylation and restriction-modification with nanopore sequencing.</title>
        <authorList>
            <person name="Crits-Christoph A."/>
            <person name="Kang S.C."/>
            <person name="Lee H."/>
            <person name="Ostrov N."/>
        </authorList>
    </citation>
    <scope>NUCLEOTIDE SEQUENCE [LARGE SCALE GENOMIC DNA]</scope>
    <source>
        <strain evidence="3 4">ATCC 25935</strain>
    </source>
</reference>
<proteinExistence type="inferred from homology"/>
<keyword evidence="2" id="KW-0479">Metal-binding</keyword>
<comment type="caution">
    <text evidence="2">Lacks conserved residue(s) required for the propagation of feature annotation.</text>
</comment>
<dbReference type="EMBL" id="CP140152">
    <property type="protein sequence ID" value="WQH04582.1"/>
    <property type="molecule type" value="Genomic_DNA"/>
</dbReference>
<dbReference type="InterPro" id="IPR027417">
    <property type="entry name" value="P-loop_NTPase"/>
</dbReference>
<comment type="cofactor">
    <cofactor evidence="2">
        <name>Mg(2+)</name>
        <dbReference type="ChEBI" id="CHEBI:18420"/>
    </cofactor>
</comment>
<organism evidence="3 4">
    <name type="scientific">Duganella zoogloeoides</name>
    <dbReference type="NCBI Taxonomy" id="75659"/>
    <lineage>
        <taxon>Bacteria</taxon>
        <taxon>Pseudomonadati</taxon>
        <taxon>Pseudomonadota</taxon>
        <taxon>Betaproteobacteria</taxon>
        <taxon>Burkholderiales</taxon>
        <taxon>Oxalobacteraceae</taxon>
        <taxon>Telluria group</taxon>
        <taxon>Duganella</taxon>
    </lineage>
</organism>
<comment type="catalytic activity">
    <reaction evidence="2">
        <text>(7R,8S)-7,8-diammoniononanoate + CO2 + ATP = (4R,5S)-dethiobiotin + ADP + phosphate + 3 H(+)</text>
        <dbReference type="Rhea" id="RHEA:15805"/>
        <dbReference type="ChEBI" id="CHEBI:15378"/>
        <dbReference type="ChEBI" id="CHEBI:16526"/>
        <dbReference type="ChEBI" id="CHEBI:30616"/>
        <dbReference type="ChEBI" id="CHEBI:43474"/>
        <dbReference type="ChEBI" id="CHEBI:149469"/>
        <dbReference type="ChEBI" id="CHEBI:149473"/>
        <dbReference type="ChEBI" id="CHEBI:456216"/>
        <dbReference type="EC" id="6.3.3.3"/>
    </reaction>
</comment>